<proteinExistence type="predicted"/>
<accession>A0A8H6W1S0</accession>
<feature type="region of interest" description="Disordered" evidence="1">
    <location>
        <begin position="19"/>
        <end position="43"/>
    </location>
</feature>
<organism evidence="2 3">
    <name type="scientific">Mycena indigotica</name>
    <dbReference type="NCBI Taxonomy" id="2126181"/>
    <lineage>
        <taxon>Eukaryota</taxon>
        <taxon>Fungi</taxon>
        <taxon>Dikarya</taxon>
        <taxon>Basidiomycota</taxon>
        <taxon>Agaricomycotina</taxon>
        <taxon>Agaricomycetes</taxon>
        <taxon>Agaricomycetidae</taxon>
        <taxon>Agaricales</taxon>
        <taxon>Marasmiineae</taxon>
        <taxon>Mycenaceae</taxon>
        <taxon>Mycena</taxon>
    </lineage>
</organism>
<dbReference type="AlphaFoldDB" id="A0A8H6W1S0"/>
<evidence type="ECO:0000313" key="3">
    <source>
        <dbReference type="Proteomes" id="UP000636479"/>
    </source>
</evidence>
<name>A0A8H6W1S0_9AGAR</name>
<evidence type="ECO:0000313" key="2">
    <source>
        <dbReference type="EMBL" id="KAF7301832.1"/>
    </source>
</evidence>
<evidence type="ECO:0008006" key="4">
    <source>
        <dbReference type="Google" id="ProtNLM"/>
    </source>
</evidence>
<dbReference type="RefSeq" id="XP_037219832.1">
    <property type="nucleotide sequence ID" value="XM_037364188.1"/>
</dbReference>
<dbReference type="GeneID" id="59346704"/>
<dbReference type="OrthoDB" id="3366194at2759"/>
<sequence length="140" mass="15354">MDLEESPLSGVELYNARRARWLTPPATPPTPAEPTPSSTSRRRLEQVLNAPDALTNDDVWYGNIEKIWKGLSAGGRLKRRLPMQLVVKIVHAAWLRDNTWPAGAIVQEDDELDPPPAPVLAPTSAPSSGISTPWTQVEEG</sequence>
<reference evidence="2" key="1">
    <citation type="submission" date="2020-05" db="EMBL/GenBank/DDBJ databases">
        <title>Mycena genomes resolve the evolution of fungal bioluminescence.</title>
        <authorList>
            <person name="Tsai I.J."/>
        </authorList>
    </citation>
    <scope>NUCLEOTIDE SEQUENCE</scope>
    <source>
        <strain evidence="2">171206Taipei</strain>
    </source>
</reference>
<keyword evidence="3" id="KW-1185">Reference proteome</keyword>
<protein>
    <recommendedName>
        <fullName evidence="4">DUF4050 domain-containing protein</fullName>
    </recommendedName>
</protein>
<dbReference type="EMBL" id="JACAZF010000006">
    <property type="protein sequence ID" value="KAF7301832.1"/>
    <property type="molecule type" value="Genomic_DNA"/>
</dbReference>
<comment type="caution">
    <text evidence="2">The sequence shown here is derived from an EMBL/GenBank/DDBJ whole genome shotgun (WGS) entry which is preliminary data.</text>
</comment>
<feature type="region of interest" description="Disordered" evidence="1">
    <location>
        <begin position="107"/>
        <end position="140"/>
    </location>
</feature>
<evidence type="ECO:0000256" key="1">
    <source>
        <dbReference type="SAM" id="MobiDB-lite"/>
    </source>
</evidence>
<dbReference type="Proteomes" id="UP000636479">
    <property type="component" value="Unassembled WGS sequence"/>
</dbReference>
<feature type="compositionally biased region" description="Polar residues" evidence="1">
    <location>
        <begin position="124"/>
        <end position="140"/>
    </location>
</feature>
<feature type="compositionally biased region" description="Pro residues" evidence="1">
    <location>
        <begin position="25"/>
        <end position="34"/>
    </location>
</feature>
<gene>
    <name evidence="2" type="ORF">MIND_00749000</name>
</gene>